<dbReference type="PANTHER" id="PTHR42918">
    <property type="entry name" value="LYSYL-TRNA SYNTHETASE"/>
    <property type="match status" value="1"/>
</dbReference>
<keyword evidence="1 6" id="KW-0436">Ligase</keyword>
<dbReference type="GO" id="GO:0005524">
    <property type="term" value="F:ATP binding"/>
    <property type="evidence" value="ECO:0007669"/>
    <property type="project" value="UniProtKB-KW"/>
</dbReference>
<dbReference type="InterPro" id="IPR006195">
    <property type="entry name" value="aa-tRNA-synth_II"/>
</dbReference>
<dbReference type="EMBL" id="CP014503">
    <property type="protein sequence ID" value="ANB15888.1"/>
    <property type="molecule type" value="Genomic_DNA"/>
</dbReference>
<dbReference type="InterPro" id="IPR004364">
    <property type="entry name" value="Aa-tRNA-synt_II"/>
</dbReference>
<dbReference type="PANTHER" id="PTHR42918:SF5">
    <property type="entry name" value="LYSINE--TRNA LIGASE, MITOCHONDRIAL"/>
    <property type="match status" value="1"/>
</dbReference>
<dbReference type="GeneID" id="30035565"/>
<name>A0A167FZ22_9ASCO</name>
<feature type="domain" description="Aminoacyl-transfer RNA synthetases class-II family profile" evidence="5">
    <location>
        <begin position="101"/>
        <end position="430"/>
    </location>
</feature>
<evidence type="ECO:0000256" key="4">
    <source>
        <dbReference type="ARBA" id="ARBA00023146"/>
    </source>
</evidence>
<dbReference type="PROSITE" id="PS50862">
    <property type="entry name" value="AA_TRNA_LIGASE_II"/>
    <property type="match status" value="1"/>
</dbReference>
<dbReference type="OrthoDB" id="21243at2759"/>
<dbReference type="InterPro" id="IPR045864">
    <property type="entry name" value="aa-tRNA-synth_II/BPL/LPL"/>
</dbReference>
<dbReference type="PRINTS" id="PR00982">
    <property type="entry name" value="TRNASYNTHLYS"/>
</dbReference>
<organism evidence="6 7">
    <name type="scientific">Sugiyamaella lignohabitans</name>
    <dbReference type="NCBI Taxonomy" id="796027"/>
    <lineage>
        <taxon>Eukaryota</taxon>
        <taxon>Fungi</taxon>
        <taxon>Dikarya</taxon>
        <taxon>Ascomycota</taxon>
        <taxon>Saccharomycotina</taxon>
        <taxon>Dipodascomycetes</taxon>
        <taxon>Dipodascales</taxon>
        <taxon>Trichomonascaceae</taxon>
        <taxon>Sugiyamaella</taxon>
    </lineage>
</organism>
<reference evidence="6 7" key="1">
    <citation type="submission" date="2016-02" db="EMBL/GenBank/DDBJ databases">
        <title>Complete genome sequence and transcriptome regulation of the pentose utilising yeast Sugiyamaella lignohabitans.</title>
        <authorList>
            <person name="Bellasio M."/>
            <person name="Peymann A."/>
            <person name="Valli M."/>
            <person name="Sipitzky M."/>
            <person name="Graf A."/>
            <person name="Sauer M."/>
            <person name="Marx H."/>
            <person name="Mattanovich D."/>
        </authorList>
    </citation>
    <scope>NUCLEOTIDE SEQUENCE [LARGE SCALE GENOMIC DNA]</scope>
    <source>
        <strain evidence="6 7">CBS 10342</strain>
    </source>
</reference>
<keyword evidence="3" id="KW-0067">ATP-binding</keyword>
<keyword evidence="2" id="KW-0547">Nucleotide-binding</keyword>
<evidence type="ECO:0000313" key="7">
    <source>
        <dbReference type="Proteomes" id="UP000189580"/>
    </source>
</evidence>
<keyword evidence="7" id="KW-1185">Reference proteome</keyword>
<dbReference type="Gene3D" id="3.30.930.10">
    <property type="entry name" value="Bira Bifunctional Protein, Domain 2"/>
    <property type="match status" value="1"/>
</dbReference>
<dbReference type="GO" id="GO:0000049">
    <property type="term" value="F:tRNA binding"/>
    <property type="evidence" value="ECO:0007669"/>
    <property type="project" value="TreeGrafter"/>
</dbReference>
<dbReference type="SUPFAM" id="SSF50249">
    <property type="entry name" value="Nucleic acid-binding proteins"/>
    <property type="match status" value="1"/>
</dbReference>
<dbReference type="GO" id="GO:0005739">
    <property type="term" value="C:mitochondrion"/>
    <property type="evidence" value="ECO:0007669"/>
    <property type="project" value="TreeGrafter"/>
</dbReference>
<sequence length="450" mass="50704">MQDFKHIQVVLNCRKLPSFDGDVDKFTEAHNLFRRGDIITATGRPWRTKSGEFSILASEQARLLSPCLHPLPTELNEANRLHNRVVDLSVNTEARDTLLARSTIISSVRKFFEERDFIEVQTPILSSHTGGATAEPFLTESRALSKKADDEQADTNASTTLSLRIAPELWLKRLVISGFDKVFEIGQCFRNEGIDASHNPEFTSCEFYQSYTSLEQLIEITQKLLHTVVQDVQKRHPYLKSQELLSTLAHQVNDNNKLRQIDFISEIESQTSKQLPVDLGNRTELLAYYDSIGLACPDSNTPLTASKLLDNLASVFLEPQCNAPTFIVNHPHVMSPLAKSTTIDINGIPRKVSRRFELFINGREYANAYEEENSPFVQRENFSRQAYDNLTLKDSESPLPDDSYVSAMEWGLPPTGGWGMGIDRLCMLLTGADRISQVLTFGSVKSVNYQ</sequence>
<keyword evidence="4" id="KW-0030">Aminoacyl-tRNA synthetase</keyword>
<accession>A0A167FZ22</accession>
<dbReference type="Proteomes" id="UP000189580">
    <property type="component" value="Chromosome b"/>
</dbReference>
<evidence type="ECO:0000259" key="5">
    <source>
        <dbReference type="PROSITE" id="PS50862"/>
    </source>
</evidence>
<evidence type="ECO:0000256" key="3">
    <source>
        <dbReference type="ARBA" id="ARBA00022840"/>
    </source>
</evidence>
<protein>
    <submittedName>
        <fullName evidence="6">Lysine--tRNA ligase KRS1</fullName>
    </submittedName>
</protein>
<evidence type="ECO:0000256" key="1">
    <source>
        <dbReference type="ARBA" id="ARBA00022598"/>
    </source>
</evidence>
<dbReference type="AlphaFoldDB" id="A0A167FZ22"/>
<evidence type="ECO:0000313" key="6">
    <source>
        <dbReference type="EMBL" id="ANB15888.1"/>
    </source>
</evidence>
<dbReference type="SUPFAM" id="SSF55681">
    <property type="entry name" value="Class II aaRS and biotin synthetases"/>
    <property type="match status" value="1"/>
</dbReference>
<proteinExistence type="predicted"/>
<dbReference type="Pfam" id="PF00152">
    <property type="entry name" value="tRNA-synt_2"/>
    <property type="match status" value="1"/>
</dbReference>
<evidence type="ECO:0000256" key="2">
    <source>
        <dbReference type="ARBA" id="ARBA00022741"/>
    </source>
</evidence>
<dbReference type="KEGG" id="slb:AWJ20_3532"/>
<dbReference type="Gene3D" id="2.40.50.140">
    <property type="entry name" value="Nucleic acid-binding proteins"/>
    <property type="match status" value="1"/>
</dbReference>
<dbReference type="GO" id="GO:0070154">
    <property type="term" value="P:mitochondrial lysyl-tRNA aminoacylation"/>
    <property type="evidence" value="ECO:0007669"/>
    <property type="project" value="TreeGrafter"/>
</dbReference>
<dbReference type="RefSeq" id="XP_018738365.1">
    <property type="nucleotide sequence ID" value="XM_018880557.1"/>
</dbReference>
<dbReference type="InterPro" id="IPR018149">
    <property type="entry name" value="Lys-tRNA-synth_II_C"/>
</dbReference>
<dbReference type="InterPro" id="IPR012340">
    <property type="entry name" value="NA-bd_OB-fold"/>
</dbReference>
<dbReference type="GO" id="GO:0004824">
    <property type="term" value="F:lysine-tRNA ligase activity"/>
    <property type="evidence" value="ECO:0007669"/>
    <property type="project" value="InterPro"/>
</dbReference>
<gene>
    <name evidence="6" type="primary">KRS1</name>
    <name evidence="6" type="ORF">AWJ20_3532</name>
</gene>